<evidence type="ECO:0000256" key="1">
    <source>
        <dbReference type="SAM" id="Phobius"/>
    </source>
</evidence>
<keyword evidence="1" id="KW-0472">Membrane</keyword>
<sequence length="223" mass="23893">MKPENILTRTNLRVIALPLGSIIFILFFDFFGGRFLYGEISALRAQVALAKQIESSLAQKLQILQDFNQSAFISDKVLVAIPQDNSSLAVLSQIKKKAQENGVALGQVNVGKGVAVEGAGSYADITFEAVGELATMVVFMQSLSKTAPLGNVESVEIGGLGAEIIYRIHWAPLPTQLPSLTDPLAEFSDEEKILIAKLTALESAAALTLSPQPPALRKNPFGI</sequence>
<keyword evidence="1" id="KW-0812">Transmembrane</keyword>
<dbReference type="AlphaFoldDB" id="A0A1F7WSY7"/>
<evidence type="ECO:0000313" key="2">
    <source>
        <dbReference type="EMBL" id="OGM05205.1"/>
    </source>
</evidence>
<dbReference type="EMBL" id="MGFM01000043">
    <property type="protein sequence ID" value="OGM05205.1"/>
    <property type="molecule type" value="Genomic_DNA"/>
</dbReference>
<keyword evidence="1" id="KW-1133">Transmembrane helix</keyword>
<dbReference type="Proteomes" id="UP000178812">
    <property type="component" value="Unassembled WGS sequence"/>
</dbReference>
<gene>
    <name evidence="2" type="ORF">A2125_01740</name>
</gene>
<organism evidence="2 3">
    <name type="scientific">Candidatus Woesebacteria bacterium GWB1_43_5</name>
    <dbReference type="NCBI Taxonomy" id="1802474"/>
    <lineage>
        <taxon>Bacteria</taxon>
        <taxon>Candidatus Woeseibacteriota</taxon>
    </lineage>
</organism>
<feature type="transmembrane region" description="Helical" evidence="1">
    <location>
        <begin position="12"/>
        <end position="37"/>
    </location>
</feature>
<name>A0A1F7WSY7_9BACT</name>
<reference evidence="2 3" key="1">
    <citation type="journal article" date="2016" name="Nat. Commun.">
        <title>Thousands of microbial genomes shed light on interconnected biogeochemical processes in an aquifer system.</title>
        <authorList>
            <person name="Anantharaman K."/>
            <person name="Brown C.T."/>
            <person name="Hug L.A."/>
            <person name="Sharon I."/>
            <person name="Castelle C.J."/>
            <person name="Probst A.J."/>
            <person name="Thomas B.C."/>
            <person name="Singh A."/>
            <person name="Wilkins M.J."/>
            <person name="Karaoz U."/>
            <person name="Brodie E.L."/>
            <person name="Williams K.H."/>
            <person name="Hubbard S.S."/>
            <person name="Banfield J.F."/>
        </authorList>
    </citation>
    <scope>NUCLEOTIDE SEQUENCE [LARGE SCALE GENOMIC DNA]</scope>
</reference>
<protein>
    <submittedName>
        <fullName evidence="2">Uncharacterized protein</fullName>
    </submittedName>
</protein>
<comment type="caution">
    <text evidence="2">The sequence shown here is derived from an EMBL/GenBank/DDBJ whole genome shotgun (WGS) entry which is preliminary data.</text>
</comment>
<evidence type="ECO:0000313" key="3">
    <source>
        <dbReference type="Proteomes" id="UP000178812"/>
    </source>
</evidence>
<proteinExistence type="predicted"/>
<accession>A0A1F7WSY7</accession>